<organism evidence="2 3">
    <name type="scientific">Pseudoalteromonas tunicata D2</name>
    <dbReference type="NCBI Taxonomy" id="87626"/>
    <lineage>
        <taxon>Bacteria</taxon>
        <taxon>Pseudomonadati</taxon>
        <taxon>Pseudomonadota</taxon>
        <taxon>Gammaproteobacteria</taxon>
        <taxon>Alteromonadales</taxon>
        <taxon>Pseudoalteromonadaceae</taxon>
        <taxon>Pseudoalteromonas</taxon>
    </lineage>
</organism>
<dbReference type="HOGENOM" id="CLU_033707_1_1_6"/>
<comment type="caution">
    <text evidence="2">The sequence shown here is derived from an EMBL/GenBank/DDBJ whole genome shotgun (WGS) entry which is preliminary data.</text>
</comment>
<dbReference type="eggNOG" id="COG1073">
    <property type="taxonomic scope" value="Bacteria"/>
</dbReference>
<dbReference type="SUPFAM" id="SSF53474">
    <property type="entry name" value="alpha/beta-Hydrolases"/>
    <property type="match status" value="1"/>
</dbReference>
<dbReference type="EMBL" id="AAOH01000004">
    <property type="protein sequence ID" value="EAR28368.1"/>
    <property type="molecule type" value="Genomic_DNA"/>
</dbReference>
<sequence length="312" mass="35726">MVEVEYSIKKEQVTLRGTICLPQEQGKFPVVLMIHGSGELDRDENQQGLDLNIFNNIAHYLADNGIASIRYDKRGCGQSTGDFYKTGHFDLVDDALSWFDELQNIEFFNLQEIYLLGHSEGCIIAPQINIKRDNIAGMILLCPFIERLEDILMSQAETLHNELIVEIETNKGLKRLYKKTMFKLFDEPVSDTSKFIKKIKRTSSDYFVERSEKVEAKWFREMLTIVPSHIFNKISSPVLAISGSKDIQCKPQDVEQIKLIAPVAVESHMVPNLTHILRCENEEPCFSNYPLLAKEPIDTEVLNILVKWLKSS</sequence>
<dbReference type="RefSeq" id="WP_009840199.1">
    <property type="nucleotide sequence ID" value="NZ_CH959301.1"/>
</dbReference>
<reference evidence="2 3" key="1">
    <citation type="submission" date="2006-02" db="EMBL/GenBank/DDBJ databases">
        <authorList>
            <person name="Moran M.A."/>
            <person name="Kjelleberg S."/>
            <person name="Egan S."/>
            <person name="Saunders N."/>
            <person name="Thomas T."/>
            <person name="Ferriera S."/>
            <person name="Johnson J."/>
            <person name="Kravitz S."/>
            <person name="Halpern A."/>
            <person name="Remington K."/>
            <person name="Beeson K."/>
            <person name="Tran B."/>
            <person name="Rogers Y.-H."/>
            <person name="Friedman R."/>
            <person name="Venter J.C."/>
        </authorList>
    </citation>
    <scope>NUCLEOTIDE SEQUENCE [LARGE SCALE GENOMIC DNA]</scope>
    <source>
        <strain evidence="2 3">D2</strain>
    </source>
</reference>
<dbReference type="InterPro" id="IPR053145">
    <property type="entry name" value="AB_hydrolase_Est10"/>
</dbReference>
<gene>
    <name evidence="2" type="ORF">PTD2_21172</name>
</gene>
<evidence type="ECO:0000259" key="1">
    <source>
        <dbReference type="Pfam" id="PF12146"/>
    </source>
</evidence>
<evidence type="ECO:0000313" key="2">
    <source>
        <dbReference type="EMBL" id="EAR28368.1"/>
    </source>
</evidence>
<dbReference type="GO" id="GO:0052689">
    <property type="term" value="F:carboxylic ester hydrolase activity"/>
    <property type="evidence" value="ECO:0007669"/>
    <property type="project" value="TreeGrafter"/>
</dbReference>
<dbReference type="AlphaFoldDB" id="A4CAG0"/>
<dbReference type="InterPro" id="IPR022742">
    <property type="entry name" value="Hydrolase_4"/>
</dbReference>
<dbReference type="PANTHER" id="PTHR43265:SF1">
    <property type="entry name" value="ESTERASE ESTD"/>
    <property type="match status" value="1"/>
</dbReference>
<dbReference type="InterPro" id="IPR029058">
    <property type="entry name" value="AB_hydrolase_fold"/>
</dbReference>
<keyword evidence="3" id="KW-1185">Reference proteome</keyword>
<accession>A4CAG0</accession>
<evidence type="ECO:0000313" key="3">
    <source>
        <dbReference type="Proteomes" id="UP000006201"/>
    </source>
</evidence>
<name>A4CAG0_9GAMM</name>
<dbReference type="PANTHER" id="PTHR43265">
    <property type="entry name" value="ESTERASE ESTD"/>
    <property type="match status" value="1"/>
</dbReference>
<feature type="domain" description="Serine aminopeptidase S33" evidence="1">
    <location>
        <begin position="52"/>
        <end position="280"/>
    </location>
</feature>
<proteinExistence type="predicted"/>
<dbReference type="Proteomes" id="UP000006201">
    <property type="component" value="Unassembled WGS sequence"/>
</dbReference>
<dbReference type="Gene3D" id="3.40.50.1820">
    <property type="entry name" value="alpha/beta hydrolase"/>
    <property type="match status" value="1"/>
</dbReference>
<protein>
    <recommendedName>
        <fullName evidence="1">Serine aminopeptidase S33 domain-containing protein</fullName>
    </recommendedName>
</protein>
<dbReference type="Pfam" id="PF12146">
    <property type="entry name" value="Hydrolase_4"/>
    <property type="match status" value="1"/>
</dbReference>
<dbReference type="OrthoDB" id="249225at2"/>